<dbReference type="InterPro" id="IPR015813">
    <property type="entry name" value="Pyrv/PenolPyrv_kinase-like_dom"/>
</dbReference>
<protein>
    <submittedName>
        <fullName evidence="5">Aldolase</fullName>
    </submittedName>
</protein>
<comment type="similarity">
    <text evidence="1">Belongs to the HpcH/HpaI aldolase family.</text>
</comment>
<dbReference type="Proteomes" id="UP000305881">
    <property type="component" value="Chromosome"/>
</dbReference>
<dbReference type="InterPro" id="IPR005000">
    <property type="entry name" value="Aldolase/citrate-lyase_domain"/>
</dbReference>
<dbReference type="InterPro" id="IPR040442">
    <property type="entry name" value="Pyrv_kinase-like_dom_sf"/>
</dbReference>
<organism evidence="5 6">
    <name type="scientific">Methylotuvimicrobium buryatense</name>
    <name type="common">Methylomicrobium buryatense</name>
    <dbReference type="NCBI Taxonomy" id="95641"/>
    <lineage>
        <taxon>Bacteria</taxon>
        <taxon>Pseudomonadati</taxon>
        <taxon>Pseudomonadota</taxon>
        <taxon>Gammaproteobacteria</taxon>
        <taxon>Methylococcales</taxon>
        <taxon>Methylococcaceae</taxon>
        <taxon>Methylotuvimicrobium</taxon>
    </lineage>
</organism>
<keyword evidence="2" id="KW-0479">Metal-binding</keyword>
<dbReference type="Pfam" id="PF03328">
    <property type="entry name" value="HpcH_HpaI"/>
    <property type="match status" value="1"/>
</dbReference>
<dbReference type="Gene3D" id="3.20.20.60">
    <property type="entry name" value="Phosphoenolpyruvate-binding domains"/>
    <property type="match status" value="1"/>
</dbReference>
<dbReference type="STRING" id="675511.GCA_000341735_03744"/>
<evidence type="ECO:0000256" key="1">
    <source>
        <dbReference type="ARBA" id="ARBA00005568"/>
    </source>
</evidence>
<dbReference type="EMBL" id="CP035467">
    <property type="protein sequence ID" value="QCW84008.1"/>
    <property type="molecule type" value="Genomic_DNA"/>
</dbReference>
<proteinExistence type="inferred from homology"/>
<dbReference type="SUPFAM" id="SSF51621">
    <property type="entry name" value="Phosphoenolpyruvate/pyruvate domain"/>
    <property type="match status" value="1"/>
</dbReference>
<evidence type="ECO:0000313" key="6">
    <source>
        <dbReference type="Proteomes" id="UP000305881"/>
    </source>
</evidence>
<dbReference type="PANTHER" id="PTHR30502">
    <property type="entry name" value="2-KETO-3-DEOXY-L-RHAMNONATE ALDOLASE"/>
    <property type="match status" value="1"/>
</dbReference>
<reference evidence="6" key="1">
    <citation type="journal article" date="2019" name="J. Bacteriol.">
        <title>A Mutagenic Screen Identifies a TonB-Dependent Receptor Required for the Lanthanide Metal Switch in the Type I Methanotroph 'Methylotuvimicrobium buryatense' 5GB1C.</title>
        <authorList>
            <person name="Groom J.D."/>
            <person name="Ford S.M."/>
            <person name="Pesesky M.W."/>
            <person name="Lidstrom M.E."/>
        </authorList>
    </citation>
    <scope>NUCLEOTIDE SEQUENCE [LARGE SCALE GENOMIC DNA]</scope>
    <source>
        <strain evidence="6">5GB1C</strain>
    </source>
</reference>
<evidence type="ECO:0000256" key="3">
    <source>
        <dbReference type="ARBA" id="ARBA00023239"/>
    </source>
</evidence>
<dbReference type="AlphaFoldDB" id="A0A4P9URB2"/>
<dbReference type="PANTHER" id="PTHR30502:SF0">
    <property type="entry name" value="PHOSPHOENOLPYRUVATE CARBOXYLASE FAMILY PROTEIN"/>
    <property type="match status" value="1"/>
</dbReference>
<evidence type="ECO:0000259" key="4">
    <source>
        <dbReference type="Pfam" id="PF03328"/>
    </source>
</evidence>
<keyword evidence="3" id="KW-0456">Lyase</keyword>
<evidence type="ECO:0000256" key="2">
    <source>
        <dbReference type="ARBA" id="ARBA00022723"/>
    </source>
</evidence>
<dbReference type="KEGG" id="mbur:EQU24_18495"/>
<keyword evidence="6" id="KW-1185">Reference proteome</keyword>
<dbReference type="InterPro" id="IPR050251">
    <property type="entry name" value="HpcH-HpaI_aldolase"/>
</dbReference>
<dbReference type="GO" id="GO:0005737">
    <property type="term" value="C:cytoplasm"/>
    <property type="evidence" value="ECO:0007669"/>
    <property type="project" value="TreeGrafter"/>
</dbReference>
<name>A0A4P9URB2_METBY</name>
<dbReference type="GO" id="GO:0016832">
    <property type="term" value="F:aldehyde-lyase activity"/>
    <property type="evidence" value="ECO:0007669"/>
    <property type="project" value="TreeGrafter"/>
</dbReference>
<feature type="domain" description="HpcH/HpaI aldolase/citrate lyase" evidence="4">
    <location>
        <begin position="20"/>
        <end position="242"/>
    </location>
</feature>
<dbReference type="OrthoDB" id="86160at2"/>
<sequence>MSTNLLQDFKKKISHQACLGIFSKTTDSNLVEAAGYSGLDFIILDQEHGTVTLETLNNHVRAAKISNLFPIIRVKGVDAHAIGAALDTGALGVQIPNIATAEQAKAAVQAARFYPKGMRGVCRFVNAAQFGTQPKDQYFDQANQSVVILQVEGVEGIQNLDAILEVPGFDILFIGPYDLSQSIGKPGQVDSPEVLSLMQQIAAKAKAKGILLGAFSDTIVRNQSLKNEGFNYIAHSVDLNIFSIALSQIIKKD</sequence>
<gene>
    <name evidence="5" type="ORF">EQU24_18495</name>
</gene>
<evidence type="ECO:0000313" key="5">
    <source>
        <dbReference type="EMBL" id="QCW84008.1"/>
    </source>
</evidence>
<accession>A0A4P9URB2</accession>
<dbReference type="GO" id="GO:0046872">
    <property type="term" value="F:metal ion binding"/>
    <property type="evidence" value="ECO:0007669"/>
    <property type="project" value="UniProtKB-KW"/>
</dbReference>
<dbReference type="RefSeq" id="WP_017842138.1">
    <property type="nucleotide sequence ID" value="NZ_CP035467.1"/>
</dbReference>